<dbReference type="Proteomes" id="UP000245626">
    <property type="component" value="Unassembled WGS sequence"/>
</dbReference>
<evidence type="ECO:0000313" key="2">
    <source>
        <dbReference type="Proteomes" id="UP000245626"/>
    </source>
</evidence>
<reference evidence="1 2" key="1">
    <citation type="journal article" date="2018" name="Mol. Biol. Evol.">
        <title>Broad Genomic Sampling Reveals a Smut Pathogenic Ancestry of the Fungal Clade Ustilaginomycotina.</title>
        <authorList>
            <person name="Kijpornyongpan T."/>
            <person name="Mondo S.J."/>
            <person name="Barry K."/>
            <person name="Sandor L."/>
            <person name="Lee J."/>
            <person name="Lipzen A."/>
            <person name="Pangilinan J."/>
            <person name="LaButti K."/>
            <person name="Hainaut M."/>
            <person name="Henrissat B."/>
            <person name="Grigoriev I.V."/>
            <person name="Spatafora J.W."/>
            <person name="Aime M.C."/>
        </authorList>
    </citation>
    <scope>NUCLEOTIDE SEQUENCE [LARGE SCALE GENOMIC DNA]</scope>
    <source>
        <strain evidence="1 2">SA 807</strain>
    </source>
</reference>
<keyword evidence="2" id="KW-1185">Reference proteome</keyword>
<dbReference type="EMBL" id="KZ819704">
    <property type="protein sequence ID" value="PWN53929.1"/>
    <property type="molecule type" value="Genomic_DNA"/>
</dbReference>
<proteinExistence type="predicted"/>
<accession>A0ACD0P7A6</accession>
<name>A0ACD0P7A6_9BASI</name>
<organism evidence="1 2">
    <name type="scientific">Violaceomyces palustris</name>
    <dbReference type="NCBI Taxonomy" id="1673888"/>
    <lineage>
        <taxon>Eukaryota</taxon>
        <taxon>Fungi</taxon>
        <taxon>Dikarya</taxon>
        <taxon>Basidiomycota</taxon>
        <taxon>Ustilaginomycotina</taxon>
        <taxon>Ustilaginomycetes</taxon>
        <taxon>Violaceomycetales</taxon>
        <taxon>Violaceomycetaceae</taxon>
        <taxon>Violaceomyces</taxon>
    </lineage>
</organism>
<evidence type="ECO:0000313" key="1">
    <source>
        <dbReference type="EMBL" id="PWN53929.1"/>
    </source>
</evidence>
<sequence>MPTLLPPSRPGLNILTHPATLGGPESQSHLLLTSLSRLLGWIYFTAWSVSFYPQAIANYRKKSTAGVSNDYLTLNVLGHASYAIFNLAFLLSQTVQKEYRQRHDGNQSVVRWNDAAFSVHAAFLSAFTLFQAWRYSAAAHRPHPRYHVSKPVSLSCLFILLLYSTSFFASWLGWIGWIDSVMLLSYVKLYVSLVKCIPQVKLNHQRKSTSGFSIENILLDITGGTLSLAQLFLDAGLSGDWSAITGDVGKFGLSLISMVFDGIFVAQHYFLYPDARSSVNGASEEQGPRSSSRSRSSSRGSRPRSTSRFVGTEREALL</sequence>
<protein>
    <submittedName>
        <fullName evidence="1">PQ-loop-domain-containing protein</fullName>
    </submittedName>
</protein>
<gene>
    <name evidence="1" type="ORF">IE53DRAFT_80723</name>
</gene>